<protein>
    <submittedName>
        <fullName evidence="3">Uncharacterized protein</fullName>
    </submittedName>
</protein>
<evidence type="ECO:0000313" key="5">
    <source>
        <dbReference type="Proteomes" id="UP000199519"/>
    </source>
</evidence>
<dbReference type="AlphaFoldDB" id="A0A1I0CH76"/>
<dbReference type="EMBL" id="FOHG01000037">
    <property type="protein sequence ID" value="SET18971.1"/>
    <property type="molecule type" value="Genomic_DNA"/>
</dbReference>
<feature type="signal peptide" evidence="1">
    <location>
        <begin position="1"/>
        <end position="21"/>
    </location>
</feature>
<evidence type="ECO:0000313" key="4">
    <source>
        <dbReference type="Proteomes" id="UP000198612"/>
    </source>
</evidence>
<name>A0A1I0CH76_9FIRM</name>
<dbReference type="RefSeq" id="WP_089720733.1">
    <property type="nucleotide sequence ID" value="NZ_FNBJ01000045.1"/>
</dbReference>
<reference evidence="4 5" key="1">
    <citation type="submission" date="2016-10" db="EMBL/GenBank/DDBJ databases">
        <authorList>
            <person name="Varghese N."/>
            <person name="Submissions S."/>
        </authorList>
    </citation>
    <scope>NUCLEOTIDE SEQUENCE [LARGE SCALE GENOMIC DNA]</scope>
    <source>
        <strain evidence="2 5">WG2</strain>
        <strain evidence="3 4">WG5</strain>
    </source>
</reference>
<evidence type="ECO:0000313" key="3">
    <source>
        <dbReference type="EMBL" id="SET18971.1"/>
    </source>
</evidence>
<keyword evidence="1" id="KW-0732">Signal</keyword>
<dbReference type="Proteomes" id="UP000199519">
    <property type="component" value="Unassembled WGS sequence"/>
</dbReference>
<keyword evidence="5" id="KW-1185">Reference proteome</keyword>
<accession>A0A1I0CH76</accession>
<evidence type="ECO:0000313" key="2">
    <source>
        <dbReference type="EMBL" id="SDG08645.1"/>
    </source>
</evidence>
<dbReference type="EMBL" id="FNBJ01000045">
    <property type="protein sequence ID" value="SDG08645.1"/>
    <property type="molecule type" value="Genomic_DNA"/>
</dbReference>
<gene>
    <name evidence="2" type="ORF">SAMN04488598_1456</name>
    <name evidence="3" type="ORF">SAMN04515652_1376</name>
</gene>
<feature type="chain" id="PRO_5020794792" evidence="1">
    <location>
        <begin position="22"/>
        <end position="188"/>
    </location>
</feature>
<sequence length="188" mass="21846">MKRIIIFCFLVLVLISGTVLASNKETYFENISFGMNTNEVMTNIDFKINDIKKQKKDNINFTSLVYNADITSAKGFYVFTFANNKLFSTMRYLFTDKKEIIENYRITWGMDVRLLDGSNYLNKSKENEKGIEILELDSPNYVGMLGIISSKEINLSKLDMPTNLEIPKEMNYMLTDTVMSKEIQKQFR</sequence>
<organism evidence="3 4">
    <name type="scientific">Halanaerobium congolense</name>
    <dbReference type="NCBI Taxonomy" id="54121"/>
    <lineage>
        <taxon>Bacteria</taxon>
        <taxon>Bacillati</taxon>
        <taxon>Bacillota</taxon>
        <taxon>Clostridia</taxon>
        <taxon>Halanaerobiales</taxon>
        <taxon>Halanaerobiaceae</taxon>
        <taxon>Halanaerobium</taxon>
    </lineage>
</organism>
<dbReference type="Proteomes" id="UP000198612">
    <property type="component" value="Unassembled WGS sequence"/>
</dbReference>
<evidence type="ECO:0000256" key="1">
    <source>
        <dbReference type="SAM" id="SignalP"/>
    </source>
</evidence>
<proteinExistence type="predicted"/>